<dbReference type="PANTHER" id="PTHR21145">
    <property type="entry name" value="CHORISMATE MUTASE"/>
    <property type="match status" value="1"/>
</dbReference>
<keyword evidence="4" id="KW-0057">Aromatic amino acid biosynthesis</keyword>
<organism evidence="8 9">
    <name type="scientific">Phanerochaete sordida</name>
    <dbReference type="NCBI Taxonomy" id="48140"/>
    <lineage>
        <taxon>Eukaryota</taxon>
        <taxon>Fungi</taxon>
        <taxon>Dikarya</taxon>
        <taxon>Basidiomycota</taxon>
        <taxon>Agaricomycotina</taxon>
        <taxon>Agaricomycetes</taxon>
        <taxon>Polyporales</taxon>
        <taxon>Phanerochaetaceae</taxon>
        <taxon>Phanerochaete</taxon>
    </lineage>
</organism>
<comment type="catalytic activity">
    <reaction evidence="6">
        <text>chorismate = prephenate</text>
        <dbReference type="Rhea" id="RHEA:13897"/>
        <dbReference type="ChEBI" id="CHEBI:29748"/>
        <dbReference type="ChEBI" id="CHEBI:29934"/>
        <dbReference type="EC" id="5.4.99.5"/>
    </reaction>
    <physiologicalReaction direction="left-to-right" evidence="6">
        <dbReference type="Rhea" id="RHEA:13898"/>
    </physiologicalReaction>
</comment>
<evidence type="ECO:0000256" key="1">
    <source>
        <dbReference type="ARBA" id="ARBA00004496"/>
    </source>
</evidence>
<comment type="caution">
    <text evidence="8">The sequence shown here is derived from an EMBL/GenBank/DDBJ whole genome shotgun (WGS) entry which is preliminary data.</text>
</comment>
<keyword evidence="4" id="KW-0028">Amino-acid biosynthesis</keyword>
<keyword evidence="7" id="KW-0732">Signal</keyword>
<dbReference type="GO" id="GO:0005737">
    <property type="term" value="C:cytoplasm"/>
    <property type="evidence" value="ECO:0007669"/>
    <property type="project" value="UniProtKB-SubCell"/>
</dbReference>
<comment type="subcellular location">
    <subcellularLocation>
        <location evidence="1">Cytoplasm</location>
    </subcellularLocation>
</comment>
<name>A0A9P3LC37_9APHY</name>
<evidence type="ECO:0000313" key="9">
    <source>
        <dbReference type="Proteomes" id="UP000703269"/>
    </source>
</evidence>
<proteinExistence type="predicted"/>
<dbReference type="GO" id="GO:0046417">
    <property type="term" value="P:chorismate metabolic process"/>
    <property type="evidence" value="ECO:0007669"/>
    <property type="project" value="InterPro"/>
</dbReference>
<keyword evidence="3" id="KW-0963">Cytoplasm</keyword>
<keyword evidence="9" id="KW-1185">Reference proteome</keyword>
<feature type="signal peptide" evidence="7">
    <location>
        <begin position="1"/>
        <end position="20"/>
    </location>
</feature>
<dbReference type="Proteomes" id="UP000703269">
    <property type="component" value="Unassembled WGS sequence"/>
</dbReference>
<dbReference type="PROSITE" id="PS51169">
    <property type="entry name" value="CHORISMATE_MUT_3"/>
    <property type="match status" value="1"/>
</dbReference>
<keyword evidence="5" id="KW-0413">Isomerase</keyword>
<dbReference type="PANTHER" id="PTHR21145:SF12">
    <property type="entry name" value="CHORISMATE MUTASE"/>
    <property type="match status" value="1"/>
</dbReference>
<evidence type="ECO:0000256" key="7">
    <source>
        <dbReference type="SAM" id="SignalP"/>
    </source>
</evidence>
<dbReference type="OrthoDB" id="191918at2759"/>
<dbReference type="InterPro" id="IPR036263">
    <property type="entry name" value="Chorismate_II_sf"/>
</dbReference>
<dbReference type="SUPFAM" id="SSF48600">
    <property type="entry name" value="Chorismate mutase II"/>
    <property type="match status" value="1"/>
</dbReference>
<evidence type="ECO:0000256" key="5">
    <source>
        <dbReference type="ARBA" id="ARBA00023235"/>
    </source>
</evidence>
<dbReference type="Gene3D" id="1.10.590.10">
    <property type="entry name" value="Chorismate mutase, AroQ class superfamily, eukaryotic"/>
    <property type="match status" value="1"/>
</dbReference>
<dbReference type="AlphaFoldDB" id="A0A9P3LC37"/>
<evidence type="ECO:0000256" key="4">
    <source>
        <dbReference type="ARBA" id="ARBA00023222"/>
    </source>
</evidence>
<accession>A0A9P3LC37</accession>
<dbReference type="InterPro" id="IPR037039">
    <property type="entry name" value="CM_AroQ_sf_eucaryotic"/>
</dbReference>
<evidence type="ECO:0000256" key="2">
    <source>
        <dbReference type="ARBA" id="ARBA00012404"/>
    </source>
</evidence>
<evidence type="ECO:0000256" key="6">
    <source>
        <dbReference type="ARBA" id="ARBA00023979"/>
    </source>
</evidence>
<dbReference type="InterPro" id="IPR008238">
    <property type="entry name" value="Chorismate_mutase_AroQ_euk"/>
</dbReference>
<evidence type="ECO:0000256" key="3">
    <source>
        <dbReference type="ARBA" id="ARBA00022490"/>
    </source>
</evidence>
<keyword evidence="4" id="KW-0584">Phenylalanine biosynthesis</keyword>
<sequence length="276" mass="30048">MQLLELVCAAITLPSLAVLAHVDRPTLTVPGLVQIRDILAQLEAPIISTLTERINLATDPTLYSNNGKGLLRFLEQHEVISAASGRYDYGKLEYPFTLPPVAPDVSTSRNAFPPSRFHQDSFSGNENITAFYLNTLVPLFTSKSSFYYHLDNSTINHDAVLNLDATLLALLSHRAHIGKIVAETKYASNVTGFTDLIKAQDAAGIRVLVTNTTQESGVLSQASTAAAAFSDAWSKSGALVPGSFASNLQNATAKLFRELIDITTEIEVQYLLQRLR</sequence>
<evidence type="ECO:0000313" key="8">
    <source>
        <dbReference type="EMBL" id="GJE89845.1"/>
    </source>
</evidence>
<feature type="chain" id="PRO_5040399852" description="chorismate mutase" evidence="7">
    <location>
        <begin position="21"/>
        <end position="276"/>
    </location>
</feature>
<dbReference type="EMBL" id="BPQB01000014">
    <property type="protein sequence ID" value="GJE89845.1"/>
    <property type="molecule type" value="Genomic_DNA"/>
</dbReference>
<gene>
    <name evidence="8" type="ORF">PsYK624_059550</name>
</gene>
<reference evidence="8 9" key="1">
    <citation type="submission" date="2021-08" db="EMBL/GenBank/DDBJ databases">
        <title>Draft Genome Sequence of Phanerochaete sordida strain YK-624.</title>
        <authorList>
            <person name="Mori T."/>
            <person name="Dohra H."/>
            <person name="Suzuki T."/>
            <person name="Kawagishi H."/>
            <person name="Hirai H."/>
        </authorList>
    </citation>
    <scope>NUCLEOTIDE SEQUENCE [LARGE SCALE GENOMIC DNA]</scope>
    <source>
        <strain evidence="8 9">YK-624</strain>
    </source>
</reference>
<dbReference type="EC" id="5.4.99.5" evidence="2"/>
<dbReference type="GO" id="GO:0009094">
    <property type="term" value="P:L-phenylalanine biosynthetic process"/>
    <property type="evidence" value="ECO:0007669"/>
    <property type="project" value="UniProtKB-KW"/>
</dbReference>
<protein>
    <recommendedName>
        <fullName evidence="2">chorismate mutase</fullName>
        <ecNumber evidence="2">5.4.99.5</ecNumber>
    </recommendedName>
</protein>
<dbReference type="GO" id="GO:0004106">
    <property type="term" value="F:chorismate mutase activity"/>
    <property type="evidence" value="ECO:0007669"/>
    <property type="project" value="UniProtKB-EC"/>
</dbReference>